<evidence type="ECO:0000256" key="1">
    <source>
        <dbReference type="SAM" id="Phobius"/>
    </source>
</evidence>
<organism evidence="3 4">
    <name type="scientific">Chrysophaeum taylorii</name>
    <dbReference type="NCBI Taxonomy" id="2483200"/>
    <lineage>
        <taxon>Eukaryota</taxon>
        <taxon>Sar</taxon>
        <taxon>Stramenopiles</taxon>
        <taxon>Ochrophyta</taxon>
        <taxon>Pelagophyceae</taxon>
        <taxon>Pelagomonadales</taxon>
        <taxon>Pelagomonadaceae</taxon>
        <taxon>Chrysophaeum</taxon>
    </lineage>
</organism>
<dbReference type="Proteomes" id="UP001230188">
    <property type="component" value="Unassembled WGS sequence"/>
</dbReference>
<protein>
    <submittedName>
        <fullName evidence="3">Uncharacterized protein</fullName>
    </submittedName>
</protein>
<keyword evidence="2" id="KW-0732">Signal</keyword>
<keyword evidence="1" id="KW-0812">Transmembrane</keyword>
<evidence type="ECO:0000313" key="3">
    <source>
        <dbReference type="EMBL" id="KAJ8603221.1"/>
    </source>
</evidence>
<evidence type="ECO:0000256" key="2">
    <source>
        <dbReference type="SAM" id="SignalP"/>
    </source>
</evidence>
<dbReference type="EMBL" id="JAQMWT010000359">
    <property type="protein sequence ID" value="KAJ8603221.1"/>
    <property type="molecule type" value="Genomic_DNA"/>
</dbReference>
<dbReference type="InterPro" id="IPR021467">
    <property type="entry name" value="DUF3119"/>
</dbReference>
<keyword evidence="1" id="KW-1133">Transmembrane helix</keyword>
<keyword evidence="4" id="KW-1185">Reference proteome</keyword>
<dbReference type="Pfam" id="PF11317">
    <property type="entry name" value="DUF3119"/>
    <property type="match status" value="1"/>
</dbReference>
<dbReference type="PANTHER" id="PTHR35550">
    <property type="match status" value="1"/>
</dbReference>
<sequence length="209" mass="23115">MLVRAIIVVGCACGFVVVPQARAKAVRTSPSLVVREASTNYVAPQDYRLSVWLTALGLGLDQVPYAQYSIGPFLTIAGLLFLLQTVRLRFVCDKDSFRILQTSSFKEALISSGENVIIGGENTWKLKSLVNYDTFPKGWIDLPWGPVLIYFKETQTPKSSWTWGIGKGANSPEAIKKGARPGQVHFFPAICDAKSLFAEFEKRGIKQIK</sequence>
<feature type="signal peptide" evidence="2">
    <location>
        <begin position="1"/>
        <end position="23"/>
    </location>
</feature>
<comment type="caution">
    <text evidence="3">The sequence shown here is derived from an EMBL/GenBank/DDBJ whole genome shotgun (WGS) entry which is preliminary data.</text>
</comment>
<name>A0AAD7UDH9_9STRA</name>
<gene>
    <name evidence="3" type="ORF">CTAYLR_003847</name>
</gene>
<accession>A0AAD7UDH9</accession>
<dbReference type="PANTHER" id="PTHR35550:SF2">
    <property type="entry name" value="OS05G0401200 PROTEIN"/>
    <property type="match status" value="1"/>
</dbReference>
<feature type="chain" id="PRO_5041999444" evidence="2">
    <location>
        <begin position="24"/>
        <end position="209"/>
    </location>
</feature>
<reference evidence="3" key="1">
    <citation type="submission" date="2023-01" db="EMBL/GenBank/DDBJ databases">
        <title>Metagenome sequencing of chrysophaentin producing Chrysophaeum taylorii.</title>
        <authorList>
            <person name="Davison J."/>
            <person name="Bewley C."/>
        </authorList>
    </citation>
    <scope>NUCLEOTIDE SEQUENCE</scope>
    <source>
        <strain evidence="3">NIES-1699</strain>
    </source>
</reference>
<feature type="transmembrane region" description="Helical" evidence="1">
    <location>
        <begin position="65"/>
        <end position="83"/>
    </location>
</feature>
<proteinExistence type="predicted"/>
<evidence type="ECO:0000313" key="4">
    <source>
        <dbReference type="Proteomes" id="UP001230188"/>
    </source>
</evidence>
<dbReference type="AlphaFoldDB" id="A0AAD7UDH9"/>
<keyword evidence="1" id="KW-0472">Membrane</keyword>